<evidence type="ECO:0000259" key="1">
    <source>
        <dbReference type="Pfam" id="PF06985"/>
    </source>
</evidence>
<evidence type="ECO:0000313" key="2">
    <source>
        <dbReference type="EMBL" id="KAK3197471.1"/>
    </source>
</evidence>
<dbReference type="AlphaFoldDB" id="A0AAN6RAV0"/>
<dbReference type="EMBL" id="WVTA01000018">
    <property type="protein sequence ID" value="KAK3197471.1"/>
    <property type="molecule type" value="Genomic_DNA"/>
</dbReference>
<proteinExistence type="predicted"/>
<feature type="domain" description="Heterokaryon incompatibility" evidence="1">
    <location>
        <begin position="122"/>
        <end position="269"/>
    </location>
</feature>
<dbReference type="Pfam" id="PF06985">
    <property type="entry name" value="HET"/>
    <property type="match status" value="1"/>
</dbReference>
<reference evidence="2 3" key="1">
    <citation type="submission" date="2021-02" db="EMBL/GenBank/DDBJ databases">
        <title>Genome assembly of Pseudopithomyces chartarum.</title>
        <authorList>
            <person name="Jauregui R."/>
            <person name="Singh J."/>
            <person name="Voisey C."/>
        </authorList>
    </citation>
    <scope>NUCLEOTIDE SEQUENCE [LARGE SCALE GENOMIC DNA]</scope>
    <source>
        <strain evidence="2 3">AGR01</strain>
    </source>
</reference>
<protein>
    <recommendedName>
        <fullName evidence="1">Heterokaryon incompatibility domain-containing protein</fullName>
    </recommendedName>
</protein>
<dbReference type="InterPro" id="IPR010730">
    <property type="entry name" value="HET"/>
</dbReference>
<accession>A0AAN6RAV0</accession>
<name>A0AAN6RAV0_9PLEO</name>
<comment type="caution">
    <text evidence="2">The sequence shown here is derived from an EMBL/GenBank/DDBJ whole genome shotgun (WGS) entry which is preliminary data.</text>
</comment>
<dbReference type="PANTHER" id="PTHR33112">
    <property type="entry name" value="DOMAIN PROTEIN, PUTATIVE-RELATED"/>
    <property type="match status" value="1"/>
</dbReference>
<dbReference type="Proteomes" id="UP001280581">
    <property type="component" value="Unassembled WGS sequence"/>
</dbReference>
<gene>
    <name evidence="2" type="ORF">GRF29_216g365614</name>
</gene>
<organism evidence="2 3">
    <name type="scientific">Pseudopithomyces chartarum</name>
    <dbReference type="NCBI Taxonomy" id="1892770"/>
    <lineage>
        <taxon>Eukaryota</taxon>
        <taxon>Fungi</taxon>
        <taxon>Dikarya</taxon>
        <taxon>Ascomycota</taxon>
        <taxon>Pezizomycotina</taxon>
        <taxon>Dothideomycetes</taxon>
        <taxon>Pleosporomycetidae</taxon>
        <taxon>Pleosporales</taxon>
        <taxon>Massarineae</taxon>
        <taxon>Didymosphaeriaceae</taxon>
        <taxon>Pseudopithomyces</taxon>
    </lineage>
</organism>
<sequence>MLGSFTVRGAVAKGIDDLQGLYGLALQRVLIFRKRIWIDEKIYRSWTNLSCVTDHVSWIAGRPLKAHTAVTLGCKWLADCSKIHTSCGPLKDTEIPTRVIDVEQEGAQEPKLIETNGRYGQWVTLSYPWGGTPPITTRSTYDDNLKEMPMASLPQLFQDAVRVVREMGFQYLWIDSICIIQGDVEDWARECAHMAQFYELSGFTIAACAASSPRSSLTPSIGANNSSCSFEKEGIRFVASLDNMIDHEGPHMARERNSVIATRAWCLQERLLAPRVLYLGSKQPYWECHTCRFYEFLRTPLLPTEERPIVSKVGAHTISKSILGTNEPFKTKSWLDMVETYSRCILTNNMDKLPALSGIVQAAAKKTKDKYLAGIWLEELHKGLAWFCDPDQRKVGRAATEYRAPSWSWASIDEPVLFHWVDDYKAAKYEVLSATTTPATSDPFGRLSGGVLTLSAHIMEMQLTPSMRQPMERHYDENNKQFYLDFWPDRTDKNGKKARKLPCLLLGGTVIYGGLALEKVEGQSKTFRRVGFVYNSGYMYEWRIVGRLKARHLKKWLKRERQTVHLI</sequence>
<dbReference type="PANTHER" id="PTHR33112:SF16">
    <property type="entry name" value="HETEROKARYON INCOMPATIBILITY DOMAIN-CONTAINING PROTEIN"/>
    <property type="match status" value="1"/>
</dbReference>
<keyword evidence="3" id="KW-1185">Reference proteome</keyword>
<evidence type="ECO:0000313" key="3">
    <source>
        <dbReference type="Proteomes" id="UP001280581"/>
    </source>
</evidence>